<dbReference type="OrthoDB" id="9802763at2"/>
<dbReference type="PANTHER" id="PTHR41532">
    <property type="entry name" value="FIXS PROTEIN"/>
    <property type="match status" value="1"/>
</dbReference>
<dbReference type="NCBIfam" id="TIGR00847">
    <property type="entry name" value="ccoS"/>
    <property type="match status" value="1"/>
</dbReference>
<protein>
    <submittedName>
        <fullName evidence="2">Cbb3-type cytochrome oxidase assembly protein CcoS</fullName>
    </submittedName>
</protein>
<dbReference type="PANTHER" id="PTHR41532:SF1">
    <property type="entry name" value="FIXS PROTEIN"/>
    <property type="match status" value="1"/>
</dbReference>
<evidence type="ECO:0000313" key="3">
    <source>
        <dbReference type="Proteomes" id="UP000325684"/>
    </source>
</evidence>
<keyword evidence="1" id="KW-0472">Membrane</keyword>
<feature type="transmembrane region" description="Helical" evidence="1">
    <location>
        <begin position="6"/>
        <end position="26"/>
    </location>
</feature>
<proteinExistence type="predicted"/>
<gene>
    <name evidence="2" type="primary">ccoS</name>
    <name evidence="2" type="ORF">FEZ63_12195</name>
</gene>
<dbReference type="Proteomes" id="UP000325684">
    <property type="component" value="Unassembled WGS sequence"/>
</dbReference>
<dbReference type="Pfam" id="PF03597">
    <property type="entry name" value="FixS"/>
    <property type="match status" value="1"/>
</dbReference>
<sequence length="55" mass="6035">MKDYFYLIPIAIALGAVALASFMWSLKSGQYDDLAGAAVRVTLDEDDVPQKRDGQ</sequence>
<comment type="caution">
    <text evidence="2">The sequence shown here is derived from an EMBL/GenBank/DDBJ whole genome shotgun (WGS) entry which is preliminary data.</text>
</comment>
<reference evidence="2 3" key="1">
    <citation type="journal article" date="2019" name="Microorganisms">
        <title>Genome Insights into the Novel Species Microvirga brassicacearum, a Rapeseed Endophyte with Biotechnological Potential.</title>
        <authorList>
            <person name="Jimenez-Gomez A."/>
            <person name="Saati-Santamaria Z."/>
            <person name="Igual J.M."/>
            <person name="Rivas R."/>
            <person name="Mateos P.F."/>
            <person name="Garcia-Fraile P."/>
        </authorList>
    </citation>
    <scope>NUCLEOTIDE SEQUENCE [LARGE SCALE GENOMIC DNA]</scope>
    <source>
        <strain evidence="2 3">CDVBN77</strain>
    </source>
</reference>
<dbReference type="InterPro" id="IPR004714">
    <property type="entry name" value="Cyt_oxidase_maturation_cbb3"/>
</dbReference>
<dbReference type="EMBL" id="VCMV01000015">
    <property type="protein sequence ID" value="KAB0266843.1"/>
    <property type="molecule type" value="Genomic_DNA"/>
</dbReference>
<name>A0A5N3PAW7_9HYPH</name>
<accession>A0A5N3PAW7</accession>
<dbReference type="AlphaFoldDB" id="A0A5N3PAW7"/>
<keyword evidence="1" id="KW-0812">Transmembrane</keyword>
<evidence type="ECO:0000256" key="1">
    <source>
        <dbReference type="SAM" id="Phobius"/>
    </source>
</evidence>
<keyword evidence="1" id="KW-1133">Transmembrane helix</keyword>
<evidence type="ECO:0000313" key="2">
    <source>
        <dbReference type="EMBL" id="KAB0266843.1"/>
    </source>
</evidence>
<organism evidence="2 3">
    <name type="scientific">Microvirga brassicacearum</name>
    <dbReference type="NCBI Taxonomy" id="2580413"/>
    <lineage>
        <taxon>Bacteria</taxon>
        <taxon>Pseudomonadati</taxon>
        <taxon>Pseudomonadota</taxon>
        <taxon>Alphaproteobacteria</taxon>
        <taxon>Hyphomicrobiales</taxon>
        <taxon>Methylobacteriaceae</taxon>
        <taxon>Microvirga</taxon>
    </lineage>
</organism>
<keyword evidence="3" id="KW-1185">Reference proteome</keyword>
<dbReference type="RefSeq" id="WP_150944750.1">
    <property type="nucleotide sequence ID" value="NZ_VCMV01000015.1"/>
</dbReference>